<dbReference type="AlphaFoldDB" id="A0A2P2ITZ0"/>
<protein>
    <submittedName>
        <fullName evidence="1">Uncharacterized protein</fullName>
    </submittedName>
</protein>
<organism evidence="1">
    <name type="scientific">Rhizophora mucronata</name>
    <name type="common">Asiatic mangrove</name>
    <dbReference type="NCBI Taxonomy" id="61149"/>
    <lineage>
        <taxon>Eukaryota</taxon>
        <taxon>Viridiplantae</taxon>
        <taxon>Streptophyta</taxon>
        <taxon>Embryophyta</taxon>
        <taxon>Tracheophyta</taxon>
        <taxon>Spermatophyta</taxon>
        <taxon>Magnoliopsida</taxon>
        <taxon>eudicotyledons</taxon>
        <taxon>Gunneridae</taxon>
        <taxon>Pentapetalae</taxon>
        <taxon>rosids</taxon>
        <taxon>fabids</taxon>
        <taxon>Malpighiales</taxon>
        <taxon>Rhizophoraceae</taxon>
        <taxon>Rhizophora</taxon>
    </lineage>
</organism>
<sequence length="26" mass="2893">MGEFELAQEDPTFNACKTANSNMTSR</sequence>
<accession>A0A2P2ITZ0</accession>
<dbReference type="EMBL" id="GGEC01004203">
    <property type="protein sequence ID" value="MBW84686.1"/>
    <property type="molecule type" value="Transcribed_RNA"/>
</dbReference>
<evidence type="ECO:0000313" key="1">
    <source>
        <dbReference type="EMBL" id="MBW84686.1"/>
    </source>
</evidence>
<reference evidence="1" key="1">
    <citation type="submission" date="2018-02" db="EMBL/GenBank/DDBJ databases">
        <title>Rhizophora mucronata_Transcriptome.</title>
        <authorList>
            <person name="Meera S.P."/>
            <person name="Sreeshan A."/>
            <person name="Augustine A."/>
        </authorList>
    </citation>
    <scope>NUCLEOTIDE SEQUENCE</scope>
    <source>
        <tissue evidence="1">Leaf</tissue>
    </source>
</reference>
<name>A0A2P2ITZ0_RHIMU</name>
<proteinExistence type="predicted"/>